<evidence type="ECO:0000313" key="5">
    <source>
        <dbReference type="Proteomes" id="UP000824596"/>
    </source>
</evidence>
<dbReference type="PANTHER" id="PTHR33119">
    <property type="entry name" value="IFI3P"/>
    <property type="match status" value="1"/>
</dbReference>
<protein>
    <recommendedName>
        <fullName evidence="6">DUF1665 domain-containing protein</fullName>
    </recommendedName>
</protein>
<dbReference type="Pfam" id="PF14033">
    <property type="entry name" value="DUF4246"/>
    <property type="match status" value="1"/>
</dbReference>
<dbReference type="GeneID" id="68354583"/>
<dbReference type="InterPro" id="IPR049192">
    <property type="entry name" value="DUF4246_C"/>
</dbReference>
<organism evidence="4 5">
    <name type="scientific">Hirsutella rhossiliensis</name>
    <dbReference type="NCBI Taxonomy" id="111463"/>
    <lineage>
        <taxon>Eukaryota</taxon>
        <taxon>Fungi</taxon>
        <taxon>Dikarya</taxon>
        <taxon>Ascomycota</taxon>
        <taxon>Pezizomycotina</taxon>
        <taxon>Sordariomycetes</taxon>
        <taxon>Hypocreomycetidae</taxon>
        <taxon>Hypocreales</taxon>
        <taxon>Ophiocordycipitaceae</taxon>
        <taxon>Hirsutella</taxon>
    </lineage>
</organism>
<evidence type="ECO:0000259" key="3">
    <source>
        <dbReference type="Pfam" id="PF21666"/>
    </source>
</evidence>
<name>A0A9P8SI89_9HYPO</name>
<evidence type="ECO:0008006" key="6">
    <source>
        <dbReference type="Google" id="ProtNLM"/>
    </source>
</evidence>
<keyword evidence="5" id="KW-1185">Reference proteome</keyword>
<dbReference type="PANTHER" id="PTHR33119:SF1">
    <property type="entry name" value="FE2OG DIOXYGENASE DOMAIN-CONTAINING PROTEIN"/>
    <property type="match status" value="1"/>
</dbReference>
<feature type="region of interest" description="Disordered" evidence="1">
    <location>
        <begin position="105"/>
        <end position="139"/>
    </location>
</feature>
<proteinExistence type="predicted"/>
<dbReference type="Proteomes" id="UP000824596">
    <property type="component" value="Unassembled WGS sequence"/>
</dbReference>
<evidence type="ECO:0000313" key="4">
    <source>
        <dbReference type="EMBL" id="KAH0962944.1"/>
    </source>
</evidence>
<evidence type="ECO:0000256" key="1">
    <source>
        <dbReference type="SAM" id="MobiDB-lite"/>
    </source>
</evidence>
<feature type="compositionally biased region" description="Acidic residues" evidence="1">
    <location>
        <begin position="121"/>
        <end position="131"/>
    </location>
</feature>
<comment type="caution">
    <text evidence="4">The sequence shown here is derived from an EMBL/GenBank/DDBJ whole genome shotgun (WGS) entry which is preliminary data.</text>
</comment>
<dbReference type="InterPro" id="IPR049207">
    <property type="entry name" value="DUF4246_N"/>
</dbReference>
<evidence type="ECO:0000259" key="2">
    <source>
        <dbReference type="Pfam" id="PF14033"/>
    </source>
</evidence>
<dbReference type="InterPro" id="IPR025340">
    <property type="entry name" value="DUF4246"/>
</dbReference>
<dbReference type="OrthoDB" id="415532at2759"/>
<feature type="domain" description="DUF4246" evidence="2">
    <location>
        <begin position="99"/>
        <end position="315"/>
    </location>
</feature>
<reference evidence="4" key="1">
    <citation type="submission" date="2021-09" db="EMBL/GenBank/DDBJ databases">
        <title>A high-quality genome of the endoparasitic fungus Hirsutella rhossiliensis with a comparison of Hirsutella genomes reveals transposable elements contributing to genome size variation.</title>
        <authorList>
            <person name="Lin R."/>
            <person name="Jiao Y."/>
            <person name="Sun X."/>
            <person name="Ling J."/>
            <person name="Xie B."/>
            <person name="Cheng X."/>
        </authorList>
    </citation>
    <scope>NUCLEOTIDE SEQUENCE</scope>
    <source>
        <strain evidence="4">HR02</strain>
    </source>
</reference>
<dbReference type="RefSeq" id="XP_044720457.1">
    <property type="nucleotide sequence ID" value="XM_044863925.1"/>
</dbReference>
<dbReference type="Pfam" id="PF21666">
    <property type="entry name" value="DUF4246_N"/>
    <property type="match status" value="1"/>
</dbReference>
<feature type="compositionally biased region" description="Basic and acidic residues" evidence="1">
    <location>
        <begin position="105"/>
        <end position="120"/>
    </location>
</feature>
<sequence>MGIVTLYLACAGRQMDVCMLKMMEDLTNKPEWWQKIWDPEISAKWRQEALQMNWTRYRKFADFTHAMADACVAELRKKAKICEANYECHPWNRPVGDDEAARIEDDQAEDERLNPDRQEDSDSEESDDEEGNSEKPVLFKLRPQDVKTSGYFNNASRIQIIVKLANIELTPEHPVYTGGSWHIEGLLNEHICASALFYYDSENITESRLAFRSRCDEEELRMVRYEQNDHYNISRTFAINADRGHDTVLQEIGSVLTCQGRAVFFPNIVQHRVMPFSLADRGNPGHRKILALFLVDPAIPIISKANVPPQQPHWNGGYRQGNLAASDIIYEDEAKDIRLSLMSERSMLQSKVNDDLDSVTFNFCEH</sequence>
<dbReference type="EMBL" id="JAIZPD010000005">
    <property type="protein sequence ID" value="KAH0962944.1"/>
    <property type="molecule type" value="Genomic_DNA"/>
</dbReference>
<accession>A0A9P8SI89</accession>
<gene>
    <name evidence="4" type="ORF">HRG_05454</name>
</gene>
<dbReference type="AlphaFoldDB" id="A0A9P8SI89"/>
<feature type="domain" description="DUF4246" evidence="3">
    <location>
        <begin position="16"/>
        <end position="48"/>
    </location>
</feature>